<comment type="catalytic activity">
    <reaction evidence="10">
        <text>5-methyltetrahydropteroyltri-L-glutamate + L-homocysteine = tetrahydropteroyltri-L-glutamate + L-methionine</text>
        <dbReference type="Rhea" id="RHEA:21196"/>
        <dbReference type="ChEBI" id="CHEBI:57844"/>
        <dbReference type="ChEBI" id="CHEBI:58140"/>
        <dbReference type="ChEBI" id="CHEBI:58199"/>
        <dbReference type="ChEBI" id="CHEBI:58207"/>
        <dbReference type="EC" id="2.1.1.14"/>
    </reaction>
</comment>
<dbReference type="InterPro" id="IPR038071">
    <property type="entry name" value="UROD/MetE-like_sf"/>
</dbReference>
<dbReference type="Pfam" id="PF08267">
    <property type="entry name" value="Meth_synt_1"/>
    <property type="match status" value="1"/>
</dbReference>
<reference evidence="13 14" key="1">
    <citation type="submission" date="2020-12" db="EMBL/GenBank/DDBJ databases">
        <title>Geomonas sp. Red259, isolated from paddy soil.</title>
        <authorList>
            <person name="Xu Z."/>
            <person name="Zhang Z."/>
            <person name="Masuda Y."/>
            <person name="Itoh H."/>
            <person name="Senoo K."/>
        </authorList>
    </citation>
    <scope>NUCLEOTIDE SEQUENCE [LARGE SCALE GENOMIC DNA]</scope>
    <source>
        <strain evidence="13 14">Red259</strain>
    </source>
</reference>
<evidence type="ECO:0000256" key="3">
    <source>
        <dbReference type="ARBA" id="ARBA00009553"/>
    </source>
</evidence>
<keyword evidence="8 10" id="KW-0862">Zinc</keyword>
<dbReference type="NCBIfam" id="TIGR01371">
    <property type="entry name" value="met_syn_B12ind"/>
    <property type="match status" value="1"/>
</dbReference>
<dbReference type="InterPro" id="IPR006276">
    <property type="entry name" value="Cobalamin-indep_Met_synthase"/>
</dbReference>
<feature type="binding site" evidence="10">
    <location>
        <position position="736"/>
    </location>
    <ligand>
        <name>Zn(2+)</name>
        <dbReference type="ChEBI" id="CHEBI:29105"/>
        <note>catalytic</note>
    </ligand>
</feature>
<evidence type="ECO:0000256" key="4">
    <source>
        <dbReference type="ARBA" id="ARBA00022603"/>
    </source>
</evidence>
<feature type="binding site" evidence="10">
    <location>
        <position position="615"/>
    </location>
    <ligand>
        <name>5-methyltetrahydropteroyltri-L-glutamate</name>
        <dbReference type="ChEBI" id="CHEBI:58207"/>
    </ligand>
</feature>
<feature type="binding site" evidence="10">
    <location>
        <begin position="441"/>
        <end position="443"/>
    </location>
    <ligand>
        <name>L-homocysteine</name>
        <dbReference type="ChEBI" id="CHEBI:58199"/>
    </ligand>
</feature>
<keyword evidence="9 10" id="KW-0486">Methionine biosynthesis</keyword>
<evidence type="ECO:0000256" key="8">
    <source>
        <dbReference type="ARBA" id="ARBA00022833"/>
    </source>
</evidence>
<feature type="binding site" evidence="10">
    <location>
        <position position="609"/>
    </location>
    <ligand>
        <name>L-homocysteine</name>
        <dbReference type="ChEBI" id="CHEBI:58199"/>
    </ligand>
</feature>
<feature type="binding site" evidence="10">
    <location>
        <begin position="525"/>
        <end position="526"/>
    </location>
    <ligand>
        <name>5-methyltetrahydropteroyltri-L-glutamate</name>
        <dbReference type="ChEBI" id="CHEBI:58207"/>
    </ligand>
</feature>
<feature type="domain" description="Cobalamin-independent methionine synthase MetE C-terminal/archaeal" evidence="11">
    <location>
        <begin position="436"/>
        <end position="758"/>
    </location>
</feature>
<dbReference type="NCBIfam" id="NF003556">
    <property type="entry name" value="PRK05222.1"/>
    <property type="match status" value="1"/>
</dbReference>
<keyword evidence="5 10" id="KW-0028">Amino-acid biosynthesis</keyword>
<evidence type="ECO:0000259" key="12">
    <source>
        <dbReference type="Pfam" id="PF08267"/>
    </source>
</evidence>
<dbReference type="Gene3D" id="3.20.20.210">
    <property type="match status" value="2"/>
</dbReference>
<organism evidence="13 14">
    <name type="scientific">Geomonas propionica</name>
    <dbReference type="NCBI Taxonomy" id="2798582"/>
    <lineage>
        <taxon>Bacteria</taxon>
        <taxon>Pseudomonadati</taxon>
        <taxon>Thermodesulfobacteriota</taxon>
        <taxon>Desulfuromonadia</taxon>
        <taxon>Geobacterales</taxon>
        <taxon>Geobacteraceae</taxon>
        <taxon>Geomonas</taxon>
    </lineage>
</organism>
<evidence type="ECO:0000256" key="9">
    <source>
        <dbReference type="ARBA" id="ARBA00023167"/>
    </source>
</evidence>
<evidence type="ECO:0000256" key="1">
    <source>
        <dbReference type="ARBA" id="ARBA00002777"/>
    </source>
</evidence>
<feature type="binding site" evidence="10">
    <location>
        <position position="651"/>
    </location>
    <ligand>
        <name>Zn(2+)</name>
        <dbReference type="ChEBI" id="CHEBI:29105"/>
        <note>catalytic</note>
    </ligand>
</feature>
<protein>
    <recommendedName>
        <fullName evidence="10">5-methyltetrahydropteroyltriglutamate--homocysteine methyltransferase</fullName>
        <ecNumber evidence="10">2.1.1.14</ecNumber>
    </recommendedName>
    <alternativeName>
        <fullName evidence="10">Cobalamin-independent methionine synthase</fullName>
    </alternativeName>
    <alternativeName>
        <fullName evidence="10">Methionine synthase, vitamin-B12 independent isozyme</fullName>
    </alternativeName>
</protein>
<keyword evidence="10" id="KW-0677">Repeat</keyword>
<sequence length="767" mass="85048">MPVLATVLGHPRIGIARELKKALEAYWSGASPAESLLATAQEIRTRHWSMMKQAGLDQIPCNDFSLYDHMLDMAVTVGAIPPRFRSIAAPLNRYFAMAHGVQDRGAGIDLSPLEMTKWFDTNYHYIVPELDAGQSFVLDPTKIAAELAEAQALGVTPRPVLPGPITFLKLSKFADNVSGMETLDLLPRLLPVYEELLALLAGHGVTWLQLDEPCLCFDLDQRSAQAYRTALGRLAAVAKRPALLVAGYFGSIGENASLIMESGCEALHVDLVRAPADLEAMLTGLPGRMKLSLGVVDGRNIWRTDLEQAQRMVRRAVTTLGSDRVMVASSCSLMHVPVDLDAETRLDAELKSWMAFAAQKVAEVRLLADAAEQEQPQGAVFEQAAAALARRRAAAAADNPMVRHRAAQVTEAMARRSAPFAERSARQRLRFSLPMLPTTTIGSFPQSREVREARSKWRSGALDSQGYQDFLRAEIRRCIERQEQLGLDVLVHGEFERTDMVEYFGEQLDGFAFTQNGWVQSYGSRCVKPPVLYGDVARPRAMTVEWSSFAQSLSKRPVKGMLTGPVTILQWSFVRNDQPRAETCRQIALALRDEVADLEQAGIAMIQVDEPAIREGLPLRRRDWAEYLEWAVASFCLATAGVRDETQIHTHMCYSEFGDILPAIVAMDADVLSMESSRSRMEPLEHFRQHGYPNDVGPGIYDIHSPRVPTVEEMTTLLRLAAEVLPVERLWVNPDCGLKTRGWPEIEASLANMVQAARQVRLQLAPA</sequence>
<feature type="binding site" evidence="10">
    <location>
        <position position="494"/>
    </location>
    <ligand>
        <name>L-homocysteine</name>
        <dbReference type="ChEBI" id="CHEBI:58199"/>
    </ligand>
</feature>
<dbReference type="Proteomes" id="UP000641025">
    <property type="component" value="Unassembled WGS sequence"/>
</dbReference>
<gene>
    <name evidence="10 13" type="primary">metE</name>
    <name evidence="13" type="ORF">JFN90_20665</name>
</gene>
<dbReference type="PIRSF" id="PIRSF000382">
    <property type="entry name" value="MeTrfase_B12_ind"/>
    <property type="match status" value="1"/>
</dbReference>
<evidence type="ECO:0000256" key="5">
    <source>
        <dbReference type="ARBA" id="ARBA00022605"/>
    </source>
</evidence>
<dbReference type="CDD" id="cd03312">
    <property type="entry name" value="CIMS_N_terminal_like"/>
    <property type="match status" value="1"/>
</dbReference>
<dbReference type="RefSeq" id="WP_199397013.1">
    <property type="nucleotide sequence ID" value="NZ_JAEMHK010000020.1"/>
</dbReference>
<feature type="binding site" evidence="10">
    <location>
        <position position="653"/>
    </location>
    <ligand>
        <name>Zn(2+)</name>
        <dbReference type="ChEBI" id="CHEBI:29105"/>
        <note>catalytic</note>
    </ligand>
</feature>
<dbReference type="EC" id="2.1.1.14" evidence="10"/>
<feature type="binding site" evidence="10">
    <location>
        <begin position="17"/>
        <end position="20"/>
    </location>
    <ligand>
        <name>5-methyltetrahydropteroyltri-L-glutamate</name>
        <dbReference type="ChEBI" id="CHEBI:58207"/>
    </ligand>
</feature>
<name>A0ABS0YX55_9BACT</name>
<keyword evidence="4 10" id="KW-0489">Methyltransferase</keyword>
<evidence type="ECO:0000256" key="2">
    <source>
        <dbReference type="ARBA" id="ARBA00004681"/>
    </source>
</evidence>
<proteinExistence type="inferred from homology"/>
<feature type="binding site" evidence="10">
    <location>
        <position position="609"/>
    </location>
    <ligand>
        <name>L-methionine</name>
        <dbReference type="ChEBI" id="CHEBI:57844"/>
    </ligand>
</feature>
<feature type="domain" description="Cobalamin-independent methionine synthase MetE N-terminal" evidence="12">
    <location>
        <begin position="6"/>
        <end position="316"/>
    </location>
</feature>
<evidence type="ECO:0000256" key="7">
    <source>
        <dbReference type="ARBA" id="ARBA00022723"/>
    </source>
</evidence>
<comment type="pathway">
    <text evidence="2 10">Amino-acid biosynthesis; L-methionine biosynthesis via de novo pathway; L-methionine from L-homocysteine (MetE route): step 1/1.</text>
</comment>
<evidence type="ECO:0000256" key="6">
    <source>
        <dbReference type="ARBA" id="ARBA00022679"/>
    </source>
</evidence>
<evidence type="ECO:0000259" key="11">
    <source>
        <dbReference type="Pfam" id="PF01717"/>
    </source>
</evidence>
<feature type="active site" description="Proton donor" evidence="10">
    <location>
        <position position="704"/>
    </location>
</feature>
<dbReference type="SUPFAM" id="SSF51726">
    <property type="entry name" value="UROD/MetE-like"/>
    <property type="match status" value="2"/>
</dbReference>
<dbReference type="Pfam" id="PF01717">
    <property type="entry name" value="Meth_synt_2"/>
    <property type="match status" value="1"/>
</dbReference>
<feature type="binding site" evidence="10">
    <location>
        <begin position="441"/>
        <end position="443"/>
    </location>
    <ligand>
        <name>L-methionine</name>
        <dbReference type="ChEBI" id="CHEBI:57844"/>
    </ligand>
</feature>
<feature type="binding site" evidence="10">
    <location>
        <position position="117"/>
    </location>
    <ligand>
        <name>5-methyltetrahydropteroyltri-L-glutamate</name>
        <dbReference type="ChEBI" id="CHEBI:58207"/>
    </ligand>
</feature>
<dbReference type="GO" id="GO:0032259">
    <property type="term" value="P:methylation"/>
    <property type="evidence" value="ECO:0007669"/>
    <property type="project" value="UniProtKB-KW"/>
</dbReference>
<dbReference type="EMBL" id="JAEMHK010000020">
    <property type="protein sequence ID" value="MBJ6802549.1"/>
    <property type="molecule type" value="Genomic_DNA"/>
</dbReference>
<keyword evidence="6 10" id="KW-0808">Transferase</keyword>
<accession>A0ABS0YX55</accession>
<dbReference type="PANTHER" id="PTHR30519">
    <property type="entry name" value="5-METHYLTETRAHYDROPTEROYLTRIGLUTAMATE--HOMOCYSTEINE METHYLTRANSFERASE"/>
    <property type="match status" value="1"/>
</dbReference>
<comment type="cofactor">
    <cofactor evidence="10">
        <name>Zn(2+)</name>
        <dbReference type="ChEBI" id="CHEBI:29105"/>
    </cofactor>
    <text evidence="10">Binds 1 zinc ion per subunit.</text>
</comment>
<comment type="function">
    <text evidence="1 10">Catalyzes the transfer of a methyl group from 5-methyltetrahydrofolate to homocysteine resulting in methionine formation.</text>
</comment>
<keyword evidence="7 10" id="KW-0479">Metal-binding</keyword>
<comment type="similarity">
    <text evidence="3 10">Belongs to the vitamin-B12 independent methionine synthase family.</text>
</comment>
<evidence type="ECO:0000256" key="10">
    <source>
        <dbReference type="HAMAP-Rule" id="MF_00172"/>
    </source>
</evidence>
<evidence type="ECO:0000313" key="14">
    <source>
        <dbReference type="Proteomes" id="UP000641025"/>
    </source>
</evidence>
<evidence type="ECO:0000313" key="13">
    <source>
        <dbReference type="EMBL" id="MBJ6802549.1"/>
    </source>
</evidence>
<comment type="caution">
    <text evidence="13">The sequence shown here is derived from an EMBL/GenBank/DDBJ whole genome shotgun (WGS) entry which is preliminary data.</text>
</comment>
<feature type="binding site" evidence="10">
    <location>
        <position position="675"/>
    </location>
    <ligand>
        <name>Zn(2+)</name>
        <dbReference type="ChEBI" id="CHEBI:29105"/>
        <note>catalytic</note>
    </ligand>
</feature>
<dbReference type="GO" id="GO:0003871">
    <property type="term" value="F:5-methyltetrahydropteroyltriglutamate-homocysteine S-methyltransferase activity"/>
    <property type="evidence" value="ECO:0007669"/>
    <property type="project" value="UniProtKB-EC"/>
</dbReference>
<dbReference type="InterPro" id="IPR013215">
    <property type="entry name" value="Cbl-indep_Met_Synth_N"/>
</dbReference>
<keyword evidence="14" id="KW-1185">Reference proteome</keyword>
<feature type="binding site" evidence="10">
    <location>
        <position position="571"/>
    </location>
    <ligand>
        <name>5-methyltetrahydropteroyltri-L-glutamate</name>
        <dbReference type="ChEBI" id="CHEBI:58207"/>
    </ligand>
</feature>
<dbReference type="CDD" id="cd03311">
    <property type="entry name" value="CIMS_C_terminal_like"/>
    <property type="match status" value="1"/>
</dbReference>
<dbReference type="InterPro" id="IPR002629">
    <property type="entry name" value="Met_Synth_C/arc"/>
</dbReference>
<feature type="binding site" evidence="10">
    <location>
        <position position="494"/>
    </location>
    <ligand>
        <name>L-methionine</name>
        <dbReference type="ChEBI" id="CHEBI:57844"/>
    </ligand>
</feature>
<dbReference type="HAMAP" id="MF_00172">
    <property type="entry name" value="Meth_synth"/>
    <property type="match status" value="1"/>
</dbReference>